<evidence type="ECO:0000256" key="1">
    <source>
        <dbReference type="ARBA" id="ARBA00009796"/>
    </source>
</evidence>
<evidence type="ECO:0000256" key="4">
    <source>
        <dbReference type="SAM" id="MobiDB-lite"/>
    </source>
</evidence>
<dbReference type="GO" id="GO:0033554">
    <property type="term" value="P:cellular response to stress"/>
    <property type="evidence" value="ECO:0007669"/>
    <property type="project" value="TreeGrafter"/>
</dbReference>
<keyword evidence="7" id="KW-1185">Reference proteome</keyword>
<accession>A0A2P7PZ55</accession>
<dbReference type="InterPro" id="IPR036249">
    <property type="entry name" value="Thioredoxin-like_sf"/>
</dbReference>
<feature type="region of interest" description="Disordered" evidence="4">
    <location>
        <begin position="1"/>
        <end position="23"/>
    </location>
</feature>
<dbReference type="GO" id="GO:0005829">
    <property type="term" value="C:cytosol"/>
    <property type="evidence" value="ECO:0007669"/>
    <property type="project" value="TreeGrafter"/>
</dbReference>
<comment type="caution">
    <text evidence="6">The sequence shown here is derived from an EMBL/GenBank/DDBJ whole genome shotgun (WGS) entry which is preliminary data.</text>
</comment>
<dbReference type="PANTHER" id="PTHR10681">
    <property type="entry name" value="THIOREDOXIN PEROXIDASE"/>
    <property type="match status" value="1"/>
</dbReference>
<dbReference type="GO" id="GO:0008379">
    <property type="term" value="F:thioredoxin peroxidase activity"/>
    <property type="evidence" value="ECO:0007669"/>
    <property type="project" value="TreeGrafter"/>
</dbReference>
<dbReference type="GO" id="GO:0042744">
    <property type="term" value="P:hydrogen peroxide catabolic process"/>
    <property type="evidence" value="ECO:0007669"/>
    <property type="project" value="TreeGrafter"/>
</dbReference>
<dbReference type="AlphaFoldDB" id="A0A2P7PZ55"/>
<sequence length="85" mass="9671">MSEEKKAFGCGSKTNSNNNKVEETNKNIEESIIKEETQNMLKIGKPAPDFEVPVYHNGEFTSVKLSDYKGKWVLLCFYPGDFTFV</sequence>
<dbReference type="InterPro" id="IPR050217">
    <property type="entry name" value="Peroxiredoxin"/>
</dbReference>
<organism evidence="6 7">
    <name type="scientific">Peptostreptococcus russellii</name>
    <dbReference type="NCBI Taxonomy" id="215200"/>
    <lineage>
        <taxon>Bacteria</taxon>
        <taxon>Bacillati</taxon>
        <taxon>Bacillota</taxon>
        <taxon>Clostridia</taxon>
        <taxon>Peptostreptococcales</taxon>
        <taxon>Peptostreptococcaceae</taxon>
        <taxon>Peptostreptococcus</taxon>
    </lineage>
</organism>
<dbReference type="Proteomes" id="UP000241434">
    <property type="component" value="Unassembled WGS sequence"/>
</dbReference>
<dbReference type="SUPFAM" id="SSF52833">
    <property type="entry name" value="Thioredoxin-like"/>
    <property type="match status" value="1"/>
</dbReference>
<evidence type="ECO:0000256" key="2">
    <source>
        <dbReference type="ARBA" id="ARBA00023002"/>
    </source>
</evidence>
<dbReference type="Pfam" id="PF00578">
    <property type="entry name" value="AhpC-TSA"/>
    <property type="match status" value="1"/>
</dbReference>
<dbReference type="Gene3D" id="3.40.30.10">
    <property type="entry name" value="Glutaredoxin"/>
    <property type="match status" value="1"/>
</dbReference>
<reference evidence="6" key="1">
    <citation type="thesis" date="2015" institute="Rutgers" country="The State University of New Jersey, 14 College Farm Rd., New Brunswick, NJ, USA">
        <title>Ammonia toxicity in bacteria and its implications for treatment of and resource recovery from highly nitrogenous organic wastes.</title>
        <authorList>
            <person name="Luther A.K."/>
        </authorList>
    </citation>
    <scope>NUCLEOTIDE SEQUENCE</scope>
    <source>
        <strain evidence="6">RT-10B</strain>
    </source>
</reference>
<name>A0A2P7PZ55_9FIRM</name>
<evidence type="ECO:0000313" key="7">
    <source>
        <dbReference type="Proteomes" id="UP000241434"/>
    </source>
</evidence>
<dbReference type="InterPro" id="IPR000866">
    <property type="entry name" value="AhpC/TSA"/>
</dbReference>
<comment type="function">
    <text evidence="3">Thiol-specific peroxidase that catalyzes the reduction of hydrogen peroxide and organic hydroperoxides to water and alcohols, respectively. Plays a role in cell protection against oxidative stress by detoxifying peroxides.</text>
</comment>
<gene>
    <name evidence="6" type="ORF">UF10_06885</name>
</gene>
<evidence type="ECO:0000256" key="3">
    <source>
        <dbReference type="ARBA" id="ARBA00037420"/>
    </source>
</evidence>
<keyword evidence="2" id="KW-0560">Oxidoreductase</keyword>
<evidence type="ECO:0000259" key="5">
    <source>
        <dbReference type="Pfam" id="PF00578"/>
    </source>
</evidence>
<protein>
    <recommendedName>
        <fullName evidence="5">Alkyl hydroperoxide reductase subunit C/ Thiol specific antioxidant domain-containing protein</fullName>
    </recommendedName>
</protein>
<dbReference type="PANTHER" id="PTHR10681:SF128">
    <property type="entry name" value="THIOREDOXIN-DEPENDENT PEROXIDE REDUCTASE, MITOCHONDRIAL"/>
    <property type="match status" value="1"/>
</dbReference>
<evidence type="ECO:0000313" key="6">
    <source>
        <dbReference type="EMBL" id="PSJ31007.1"/>
    </source>
</evidence>
<dbReference type="GO" id="GO:0006979">
    <property type="term" value="P:response to oxidative stress"/>
    <property type="evidence" value="ECO:0007669"/>
    <property type="project" value="TreeGrafter"/>
</dbReference>
<proteinExistence type="inferred from homology"/>
<comment type="similarity">
    <text evidence="1">Belongs to the peroxiredoxin family. AhpC/Prx1 subfamily.</text>
</comment>
<feature type="domain" description="Alkyl hydroperoxide reductase subunit C/ Thiol specific antioxidant" evidence="5">
    <location>
        <begin position="43"/>
        <end position="85"/>
    </location>
</feature>
<dbReference type="GO" id="GO:0045454">
    <property type="term" value="P:cell redox homeostasis"/>
    <property type="evidence" value="ECO:0007669"/>
    <property type="project" value="TreeGrafter"/>
</dbReference>
<dbReference type="EMBL" id="JYGE01000006">
    <property type="protein sequence ID" value="PSJ31007.1"/>
    <property type="molecule type" value="Genomic_DNA"/>
</dbReference>